<name>A0A1B2DJ91_9BACL</name>
<accession>A0A1B2DJ91</accession>
<sequence>MGQQLNCHIVQDLLPNYIEGLTSEDTNEAIQQHLASCSDCRQVLDSMMTETEGFQAAPQKQINFLKKIKRRQWIIAGISVCIAVIVLLTAYYFFSPRKFPIASSDISISDVYQMKDGSIHFRITANVNGYLSNVRSLSDTNREVHQIYERRRFFSEQDKKLEVLPEYWSAPNSPDPAQEKTIIYYQGKNNSDRLIIWEKGMDIPKATAEQEADYKRLNPKPAS</sequence>
<evidence type="ECO:0000259" key="4">
    <source>
        <dbReference type="Pfam" id="PF13490"/>
    </source>
</evidence>
<organism evidence="5">
    <name type="scientific">Paenibacillus sp. BIHB 4019</name>
    <dbReference type="NCBI Taxonomy" id="1870819"/>
    <lineage>
        <taxon>Bacteria</taxon>
        <taxon>Bacillati</taxon>
        <taxon>Bacillota</taxon>
        <taxon>Bacilli</taxon>
        <taxon>Bacillales</taxon>
        <taxon>Paenibacillaceae</taxon>
        <taxon>Paenibacillus</taxon>
    </lineage>
</organism>
<feature type="transmembrane region" description="Helical" evidence="3">
    <location>
        <begin position="73"/>
        <end position="94"/>
    </location>
</feature>
<evidence type="ECO:0000256" key="1">
    <source>
        <dbReference type="ARBA" id="ARBA00024353"/>
    </source>
</evidence>
<keyword evidence="3" id="KW-0812">Transmembrane</keyword>
<keyword evidence="3" id="KW-0472">Membrane</keyword>
<feature type="domain" description="Putative zinc-finger" evidence="4">
    <location>
        <begin position="7"/>
        <end position="41"/>
    </location>
</feature>
<reference evidence="5" key="1">
    <citation type="submission" date="2016-08" db="EMBL/GenBank/DDBJ databases">
        <title>Complete Genome Seqeunce of Paenibacillus sp. BIHB 4019 from tea rhizoplane.</title>
        <authorList>
            <person name="Thakur R."/>
            <person name="Swarnkar M.K."/>
            <person name="Gulati A."/>
        </authorList>
    </citation>
    <scope>NUCLEOTIDE SEQUENCE [LARGE SCALE GENOMIC DNA]</scope>
    <source>
        <strain evidence="5">BIHB4019</strain>
    </source>
</reference>
<dbReference type="RefSeq" id="WP_099518975.1">
    <property type="nucleotide sequence ID" value="NZ_CP016808.1"/>
</dbReference>
<protein>
    <recommendedName>
        <fullName evidence="2">Anti-sigma-W factor RsiW</fullName>
    </recommendedName>
</protein>
<gene>
    <name evidence="5" type="ORF">BBD42_15945</name>
</gene>
<proteinExistence type="inferred from homology"/>
<dbReference type="AlphaFoldDB" id="A0A1B2DJ91"/>
<evidence type="ECO:0000256" key="3">
    <source>
        <dbReference type="SAM" id="Phobius"/>
    </source>
</evidence>
<dbReference type="InterPro" id="IPR041916">
    <property type="entry name" value="Anti_sigma_zinc_sf"/>
</dbReference>
<dbReference type="InterPro" id="IPR027383">
    <property type="entry name" value="Znf_put"/>
</dbReference>
<keyword evidence="3" id="KW-1133">Transmembrane helix</keyword>
<evidence type="ECO:0000256" key="2">
    <source>
        <dbReference type="ARBA" id="ARBA00024438"/>
    </source>
</evidence>
<dbReference type="Pfam" id="PF13490">
    <property type="entry name" value="zf-HC2"/>
    <property type="match status" value="1"/>
</dbReference>
<dbReference type="EMBL" id="CP016808">
    <property type="protein sequence ID" value="ANY67792.1"/>
    <property type="molecule type" value="Genomic_DNA"/>
</dbReference>
<evidence type="ECO:0000313" key="5">
    <source>
        <dbReference type="EMBL" id="ANY67792.1"/>
    </source>
</evidence>
<dbReference type="Gene3D" id="1.10.10.1320">
    <property type="entry name" value="Anti-sigma factor, zinc-finger domain"/>
    <property type="match status" value="1"/>
</dbReference>
<comment type="similarity">
    <text evidence="1">Belongs to the zinc-associated anti-sigma factor (ZAS) superfamily. Anti-sigma-W factor family.</text>
</comment>